<reference evidence="1 2" key="1">
    <citation type="journal article" date="2013" name="Proc. Natl. Acad. Sci. U.S.A.">
        <title>Genome of an arbuscular mycorrhizal fungus provides insight into the oldest plant symbiosis.</title>
        <authorList>
            <person name="Tisserant E."/>
            <person name="Malbreil M."/>
            <person name="Kuo A."/>
            <person name="Kohler A."/>
            <person name="Symeonidi A."/>
            <person name="Balestrini R."/>
            <person name="Charron P."/>
            <person name="Duensing N."/>
            <person name="Frei Dit Frey N."/>
            <person name="Gianinazzi-Pearson V."/>
            <person name="Gilbert L.B."/>
            <person name="Handa Y."/>
            <person name="Herr J.R."/>
            <person name="Hijri M."/>
            <person name="Koul R."/>
            <person name="Kawaguchi M."/>
            <person name="Krajinski F."/>
            <person name="Lammers P.J."/>
            <person name="Masclaux F.G."/>
            <person name="Murat C."/>
            <person name="Morin E."/>
            <person name="Ndikumana S."/>
            <person name="Pagni M."/>
            <person name="Petitpierre D."/>
            <person name="Requena N."/>
            <person name="Rosikiewicz P."/>
            <person name="Riley R."/>
            <person name="Saito K."/>
            <person name="San Clemente H."/>
            <person name="Shapiro H."/>
            <person name="van Tuinen D."/>
            <person name="Becard G."/>
            <person name="Bonfante P."/>
            <person name="Paszkowski U."/>
            <person name="Shachar-Hill Y.Y."/>
            <person name="Tuskan G.A."/>
            <person name="Young P.W."/>
            <person name="Sanders I.R."/>
            <person name="Henrissat B."/>
            <person name="Rensing S.A."/>
            <person name="Grigoriev I.V."/>
            <person name="Corradi N."/>
            <person name="Roux C."/>
            <person name="Martin F."/>
        </authorList>
    </citation>
    <scope>NUCLEOTIDE SEQUENCE [LARGE SCALE GENOMIC DNA]</scope>
    <source>
        <strain evidence="1 2">DAOM 197198</strain>
    </source>
</reference>
<dbReference type="AlphaFoldDB" id="A0A2P4QHH8"/>
<protein>
    <submittedName>
        <fullName evidence="1">Uncharacterized protein</fullName>
    </submittedName>
</protein>
<reference evidence="1 2" key="2">
    <citation type="journal article" date="2018" name="New Phytol.">
        <title>High intraspecific genome diversity in the model arbuscular mycorrhizal symbiont Rhizophagus irregularis.</title>
        <authorList>
            <person name="Chen E.C.H."/>
            <person name="Morin E."/>
            <person name="Beaudet D."/>
            <person name="Noel J."/>
            <person name="Yildirir G."/>
            <person name="Ndikumana S."/>
            <person name="Charron P."/>
            <person name="St-Onge C."/>
            <person name="Giorgi J."/>
            <person name="Kruger M."/>
            <person name="Marton T."/>
            <person name="Ropars J."/>
            <person name="Grigoriev I.V."/>
            <person name="Hainaut M."/>
            <person name="Henrissat B."/>
            <person name="Roux C."/>
            <person name="Martin F."/>
            <person name="Corradi N."/>
        </authorList>
    </citation>
    <scope>NUCLEOTIDE SEQUENCE [LARGE SCALE GENOMIC DNA]</scope>
    <source>
        <strain evidence="1 2">DAOM 197198</strain>
    </source>
</reference>
<organism evidence="1 2">
    <name type="scientific">Rhizophagus irregularis (strain DAOM 181602 / DAOM 197198 / MUCL 43194)</name>
    <name type="common">Arbuscular mycorrhizal fungus</name>
    <name type="synonym">Glomus intraradices</name>
    <dbReference type="NCBI Taxonomy" id="747089"/>
    <lineage>
        <taxon>Eukaryota</taxon>
        <taxon>Fungi</taxon>
        <taxon>Fungi incertae sedis</taxon>
        <taxon>Mucoromycota</taxon>
        <taxon>Glomeromycotina</taxon>
        <taxon>Glomeromycetes</taxon>
        <taxon>Glomerales</taxon>
        <taxon>Glomeraceae</taxon>
        <taxon>Rhizophagus</taxon>
    </lineage>
</organism>
<gene>
    <name evidence="1" type="ORF">GLOIN_2v821945</name>
</gene>
<dbReference type="Proteomes" id="UP000018888">
    <property type="component" value="Unassembled WGS sequence"/>
</dbReference>
<name>A0A2P4QHH8_RHIID</name>
<comment type="caution">
    <text evidence="1">The sequence shown here is derived from an EMBL/GenBank/DDBJ whole genome shotgun (WGS) entry which is preliminary data.</text>
</comment>
<evidence type="ECO:0000313" key="1">
    <source>
        <dbReference type="EMBL" id="POG77105.1"/>
    </source>
</evidence>
<accession>A0A2P4QHH8</accession>
<evidence type="ECO:0000313" key="2">
    <source>
        <dbReference type="Proteomes" id="UP000018888"/>
    </source>
</evidence>
<keyword evidence="2" id="KW-1185">Reference proteome</keyword>
<dbReference type="EMBL" id="AUPC02000043">
    <property type="protein sequence ID" value="POG77105.1"/>
    <property type="molecule type" value="Genomic_DNA"/>
</dbReference>
<sequence>MYSLVFACICQCSVCSVCSFVFGVCSVQIFIFQFYSYLKSDKNSFYIKLCMNTSSLHNFLYVFTVCSVCSV</sequence>
<proteinExistence type="predicted"/>